<dbReference type="PANTHER" id="PTHR46394:SF1">
    <property type="entry name" value="PNPLA DOMAIN-CONTAINING PROTEIN"/>
    <property type="match status" value="1"/>
</dbReference>
<dbReference type="PANTHER" id="PTHR46394">
    <property type="entry name" value="ANNEXIN"/>
    <property type="match status" value="1"/>
</dbReference>
<dbReference type="AlphaFoldDB" id="A0A2T7BIE3"/>
<keyword evidence="7" id="KW-1185">Reference proteome</keyword>
<dbReference type="PROSITE" id="PS51635">
    <property type="entry name" value="PNPLA"/>
    <property type="match status" value="1"/>
</dbReference>
<dbReference type="Proteomes" id="UP000244450">
    <property type="component" value="Unassembled WGS sequence"/>
</dbReference>
<keyword evidence="4" id="KW-1133">Transmembrane helix</keyword>
<comment type="caution">
    <text evidence="6">The sequence shown here is derived from an EMBL/GenBank/DDBJ whole genome shotgun (WGS) entry which is preliminary data.</text>
</comment>
<feature type="active site" description="Proton acceptor" evidence="2">
    <location>
        <position position="356"/>
    </location>
</feature>
<gene>
    <name evidence="6" type="ORF">DCC81_17620</name>
</gene>
<feature type="short sequence motif" description="GXSXG" evidence="2">
    <location>
        <begin position="90"/>
        <end position="94"/>
    </location>
</feature>
<feature type="transmembrane region" description="Helical" evidence="4">
    <location>
        <begin position="154"/>
        <end position="175"/>
    </location>
</feature>
<feature type="short sequence motif" description="DGA/G" evidence="2">
    <location>
        <begin position="356"/>
        <end position="358"/>
    </location>
</feature>
<feature type="short sequence motif" description="GXGXXG" evidence="2">
    <location>
        <begin position="63"/>
        <end position="68"/>
    </location>
</feature>
<dbReference type="GO" id="GO:0016042">
    <property type="term" value="P:lipid catabolic process"/>
    <property type="evidence" value="ECO:0007669"/>
    <property type="project" value="UniProtKB-UniRule"/>
</dbReference>
<evidence type="ECO:0000256" key="1">
    <source>
        <dbReference type="ARBA" id="ARBA00023098"/>
    </source>
</evidence>
<feature type="region of interest" description="Disordered" evidence="3">
    <location>
        <begin position="1"/>
        <end position="21"/>
    </location>
</feature>
<accession>A0A2T7BIE3</accession>
<feature type="active site" description="Nucleophile" evidence="2">
    <location>
        <position position="92"/>
    </location>
</feature>
<keyword evidence="2" id="KW-0442">Lipid degradation</keyword>
<protein>
    <submittedName>
        <fullName evidence="6">Patatin</fullName>
    </submittedName>
</protein>
<keyword evidence="2" id="KW-0378">Hydrolase</keyword>
<keyword evidence="4" id="KW-0812">Transmembrane</keyword>
<keyword evidence="1 2" id="KW-0443">Lipid metabolism</keyword>
<dbReference type="Gene3D" id="3.40.1090.10">
    <property type="entry name" value="Cytosolic phospholipase A2 catalytic domain"/>
    <property type="match status" value="2"/>
</dbReference>
<dbReference type="SUPFAM" id="SSF52151">
    <property type="entry name" value="FabD/lysophospholipase-like"/>
    <property type="match status" value="1"/>
</dbReference>
<evidence type="ECO:0000256" key="3">
    <source>
        <dbReference type="SAM" id="MobiDB-lite"/>
    </source>
</evidence>
<feature type="domain" description="PNPLA" evidence="5">
    <location>
        <begin position="59"/>
        <end position="369"/>
    </location>
</feature>
<dbReference type="InterPro" id="IPR002641">
    <property type="entry name" value="PNPLA_dom"/>
</dbReference>
<dbReference type="RefSeq" id="WP_108687897.1">
    <property type="nucleotide sequence ID" value="NZ_QCYK01000002.1"/>
</dbReference>
<name>A0A2T7BIE3_9BACT</name>
<organism evidence="6 7">
    <name type="scientific">Chitinophaga parva</name>
    <dbReference type="NCBI Taxonomy" id="2169414"/>
    <lineage>
        <taxon>Bacteria</taxon>
        <taxon>Pseudomonadati</taxon>
        <taxon>Bacteroidota</taxon>
        <taxon>Chitinophagia</taxon>
        <taxon>Chitinophagales</taxon>
        <taxon>Chitinophagaceae</taxon>
        <taxon>Chitinophaga</taxon>
    </lineage>
</organism>
<reference evidence="6 7" key="1">
    <citation type="submission" date="2018-04" db="EMBL/GenBank/DDBJ databases">
        <title>Chitinophaga fuyangensis sp. nov., isolated from soil in a chemical factory.</title>
        <authorList>
            <person name="Chen K."/>
        </authorList>
    </citation>
    <scope>NUCLEOTIDE SEQUENCE [LARGE SCALE GENOMIC DNA]</scope>
    <source>
        <strain evidence="6 7">LY-1</strain>
    </source>
</reference>
<evidence type="ECO:0000256" key="4">
    <source>
        <dbReference type="SAM" id="Phobius"/>
    </source>
</evidence>
<keyword evidence="4" id="KW-0472">Membrane</keyword>
<evidence type="ECO:0000313" key="7">
    <source>
        <dbReference type="Proteomes" id="UP000244450"/>
    </source>
</evidence>
<evidence type="ECO:0000256" key="2">
    <source>
        <dbReference type="PROSITE-ProRule" id="PRU01161"/>
    </source>
</evidence>
<evidence type="ECO:0000259" key="5">
    <source>
        <dbReference type="PROSITE" id="PS51635"/>
    </source>
</evidence>
<feature type="transmembrane region" description="Helical" evidence="4">
    <location>
        <begin position="181"/>
        <end position="207"/>
    </location>
</feature>
<dbReference type="InterPro" id="IPR052580">
    <property type="entry name" value="Lipid_Hydrolase"/>
</dbReference>
<proteinExistence type="predicted"/>
<dbReference type="EMBL" id="QCYK01000002">
    <property type="protein sequence ID" value="PUZ26060.1"/>
    <property type="molecule type" value="Genomic_DNA"/>
</dbReference>
<dbReference type="OrthoDB" id="9770965at2"/>
<sequence length="487" mass="54526">MAALSPEKKKRTTTLTPEDFTAQPEVREAVAKVLADFKGTQPKIVSDVIDDAGHQYVNLVQKGGGVLGIALVGYTYVLEQAGIRFLKLAGTSAGAINTSLMTILKEKEDAKSEAVIQILCDLDFFSFVDGHPAARWLIRNFITHENFNRIMLRWAIIIGSMLVLLPLLCFVFFGLQHQHPALAVITQTAFGLTALGFVAICVFSGWVGSLLSRLKNAGFGINPGDTFYDWIKKIFEANGIHTVEDLTTKARKRPASLRVRENAPQTLENLDGDVTFITAELVTQNKIQFPAMYNLFRAPGDKPIHPAGFVRASMSIPVFFESYMIPDIDCTRPEIVKAWADTFFEKDPPGTARFVDGGVLSNFPMNLFYNPALAQPRLPTFGIDLDDSNPNDKTKNPYFWTGGGYLGRVFNTIRFYYDKDFLIKNSMYQAGVGSIPLQRFKWLNFFLDNQDKVDMFICGAQAAQRFLADFKWEDYKQTQVAARKQLS</sequence>
<dbReference type="InterPro" id="IPR016035">
    <property type="entry name" value="Acyl_Trfase/lysoPLipase"/>
</dbReference>
<dbReference type="Pfam" id="PF01734">
    <property type="entry name" value="Patatin"/>
    <property type="match status" value="1"/>
</dbReference>
<evidence type="ECO:0000313" key="6">
    <source>
        <dbReference type="EMBL" id="PUZ26060.1"/>
    </source>
</evidence>
<dbReference type="GO" id="GO:0016787">
    <property type="term" value="F:hydrolase activity"/>
    <property type="evidence" value="ECO:0007669"/>
    <property type="project" value="UniProtKB-UniRule"/>
</dbReference>